<evidence type="ECO:0000313" key="6">
    <source>
        <dbReference type="Proteomes" id="UP000322000"/>
    </source>
</evidence>
<dbReference type="InterPro" id="IPR004911">
    <property type="entry name" value="Interferon-induced_GILT"/>
</dbReference>
<dbReference type="FunCoup" id="A0A7E5WTI4">
    <property type="interactions" value="192"/>
</dbReference>
<dbReference type="InParanoid" id="A0A7E5WTI4"/>
<dbReference type="KEGG" id="tnl:113505547"/>
<dbReference type="GeneID" id="113505547"/>
<gene>
    <name evidence="7" type="primary">LOC113505547</name>
</gene>
<comment type="subcellular location">
    <subcellularLocation>
        <location evidence="1">Secreted</location>
    </subcellularLocation>
</comment>
<keyword evidence="4" id="KW-0732">Signal</keyword>
<protein>
    <submittedName>
        <fullName evidence="7">GILT-like protein 1 isoform X1</fullName>
    </submittedName>
</protein>
<proteinExistence type="inferred from homology"/>
<dbReference type="PANTHER" id="PTHR13234">
    <property type="entry name" value="GAMMA-INTERFERON INDUCIBLE LYSOSOMAL THIOL REDUCTASE GILT"/>
    <property type="match status" value="1"/>
</dbReference>
<dbReference type="PANTHER" id="PTHR13234:SF8">
    <property type="entry name" value="GAMMA-INTERFERON-INDUCIBLE LYSOSOMAL THIOL REDUCTASE"/>
    <property type="match status" value="1"/>
</dbReference>
<dbReference type="OrthoDB" id="958254at2759"/>
<evidence type="ECO:0000256" key="3">
    <source>
        <dbReference type="ARBA" id="ARBA00022525"/>
    </source>
</evidence>
<organism evidence="6 7">
    <name type="scientific">Trichoplusia ni</name>
    <name type="common">Cabbage looper</name>
    <dbReference type="NCBI Taxonomy" id="7111"/>
    <lineage>
        <taxon>Eukaryota</taxon>
        <taxon>Metazoa</taxon>
        <taxon>Ecdysozoa</taxon>
        <taxon>Arthropoda</taxon>
        <taxon>Hexapoda</taxon>
        <taxon>Insecta</taxon>
        <taxon>Pterygota</taxon>
        <taxon>Neoptera</taxon>
        <taxon>Endopterygota</taxon>
        <taxon>Lepidoptera</taxon>
        <taxon>Glossata</taxon>
        <taxon>Ditrysia</taxon>
        <taxon>Noctuoidea</taxon>
        <taxon>Noctuidae</taxon>
        <taxon>Plusiinae</taxon>
        <taxon>Trichoplusia</taxon>
    </lineage>
</organism>
<dbReference type="Pfam" id="PF03227">
    <property type="entry name" value="GILT"/>
    <property type="match status" value="1"/>
</dbReference>
<dbReference type="Proteomes" id="UP000322000">
    <property type="component" value="Chromosome 26"/>
</dbReference>
<evidence type="ECO:0000256" key="4">
    <source>
        <dbReference type="ARBA" id="ARBA00022729"/>
    </source>
</evidence>
<reference evidence="7" key="1">
    <citation type="submission" date="2025-08" db="UniProtKB">
        <authorList>
            <consortium name="RefSeq"/>
        </authorList>
    </citation>
    <scope>IDENTIFICATION</scope>
</reference>
<sequence>MKYRFLHWLLHNIQRQKTRTNKSAMSNQPYLFRGGTATHGLTPSLVSRLLRTAPRTRECCHETYPRNIKNKMKTLAVVCLLALCYGVSAKNKKNDEQKVKIAVYYESLCPDSKRFITAQLAPVWRDFRGVVKVKLVPYGKSTHDKVNGKWQFNCHHGPDECYGNKIQSCILKDRSLQDTEKMELIICLMGQANPDKSIDTCLTQVNKQSESVKLKRCASTEQGDTLLATYGDKTDAVQRPLGFVPTIVINEKFDQAVQDEAFTDLKKVICRVAPNKPAIC</sequence>
<evidence type="ECO:0000313" key="7">
    <source>
        <dbReference type="RefSeq" id="XP_026744120.1"/>
    </source>
</evidence>
<dbReference type="GO" id="GO:0005576">
    <property type="term" value="C:extracellular region"/>
    <property type="evidence" value="ECO:0007669"/>
    <property type="project" value="UniProtKB-SubCell"/>
</dbReference>
<dbReference type="AlphaFoldDB" id="A0A7E5WTI4"/>
<accession>A0A7E5WTI4</accession>
<evidence type="ECO:0000256" key="2">
    <source>
        <dbReference type="ARBA" id="ARBA00005679"/>
    </source>
</evidence>
<name>A0A7E5WTI4_TRINI</name>
<dbReference type="GO" id="GO:0016671">
    <property type="term" value="F:oxidoreductase activity, acting on a sulfur group of donors, disulfide as acceptor"/>
    <property type="evidence" value="ECO:0007669"/>
    <property type="project" value="InterPro"/>
</dbReference>
<comment type="similarity">
    <text evidence="2">Belongs to the GILT family.</text>
</comment>
<keyword evidence="6" id="KW-1185">Reference proteome</keyword>
<dbReference type="RefSeq" id="XP_026744120.1">
    <property type="nucleotide sequence ID" value="XM_026888319.1"/>
</dbReference>
<evidence type="ECO:0000256" key="1">
    <source>
        <dbReference type="ARBA" id="ARBA00004613"/>
    </source>
</evidence>
<keyword evidence="5" id="KW-0325">Glycoprotein</keyword>
<evidence type="ECO:0000256" key="5">
    <source>
        <dbReference type="ARBA" id="ARBA00023180"/>
    </source>
</evidence>
<keyword evidence="3" id="KW-0964">Secreted</keyword>